<dbReference type="InterPro" id="IPR018639">
    <property type="entry name" value="DUF2062"/>
</dbReference>
<dbReference type="EMBL" id="OMOJ01000002">
    <property type="protein sequence ID" value="SPF79702.1"/>
    <property type="molecule type" value="Genomic_DNA"/>
</dbReference>
<dbReference type="Pfam" id="PF09835">
    <property type="entry name" value="DUF2062"/>
    <property type="match status" value="1"/>
</dbReference>
<keyword evidence="1" id="KW-0812">Transmembrane</keyword>
<dbReference type="PANTHER" id="PTHR40547">
    <property type="entry name" value="SLL0298 PROTEIN"/>
    <property type="match status" value="1"/>
</dbReference>
<protein>
    <recommendedName>
        <fullName evidence="2">DUF2062 domain-containing protein</fullName>
    </recommendedName>
</protein>
<sequence>MYVKHRLRRLPDTPEKIARGIFAGVFTSFTPLYGLHFVVAGLIATVMRGNILASLLATFFGNPLTYVPIGVISLKTGYLLMGLDRPPAEHGNLVTKFVRAGESVLQNLKAYFTDDVANWRDLDVFYHDVFFPYLIGGILPGIICGTIAYYLSVPLLRAYQKRRRGLLKAKLASLKKKKTADGKPRAD</sequence>
<evidence type="ECO:0000313" key="4">
    <source>
        <dbReference type="Proteomes" id="UP000244904"/>
    </source>
</evidence>
<gene>
    <name evidence="3" type="ORF">PRI8871_01499</name>
</gene>
<dbReference type="Proteomes" id="UP000244904">
    <property type="component" value="Unassembled WGS sequence"/>
</dbReference>
<dbReference type="AlphaFoldDB" id="A0A2R8AUI2"/>
<feature type="domain" description="DUF2062" evidence="2">
    <location>
        <begin position="2"/>
        <end position="164"/>
    </location>
</feature>
<keyword evidence="1" id="KW-0472">Membrane</keyword>
<keyword evidence="4" id="KW-1185">Reference proteome</keyword>
<feature type="transmembrane region" description="Helical" evidence="1">
    <location>
        <begin position="20"/>
        <end position="44"/>
    </location>
</feature>
<reference evidence="4" key="1">
    <citation type="submission" date="2018-03" db="EMBL/GenBank/DDBJ databases">
        <authorList>
            <person name="Rodrigo-Torres L."/>
            <person name="Arahal R. D."/>
            <person name="Lucena T."/>
        </authorList>
    </citation>
    <scope>NUCLEOTIDE SEQUENCE [LARGE SCALE GENOMIC DNA]</scope>
    <source>
        <strain evidence="4">CECT 8871</strain>
    </source>
</reference>
<evidence type="ECO:0000259" key="2">
    <source>
        <dbReference type="Pfam" id="PF09835"/>
    </source>
</evidence>
<feature type="transmembrane region" description="Helical" evidence="1">
    <location>
        <begin position="51"/>
        <end position="74"/>
    </location>
</feature>
<keyword evidence="1" id="KW-1133">Transmembrane helix</keyword>
<dbReference type="PANTHER" id="PTHR40547:SF1">
    <property type="entry name" value="SLL0298 PROTEIN"/>
    <property type="match status" value="1"/>
</dbReference>
<name>A0A2R8AUI2_9RHOB</name>
<feature type="transmembrane region" description="Helical" evidence="1">
    <location>
        <begin position="130"/>
        <end position="153"/>
    </location>
</feature>
<accession>A0A2R8AUI2</accession>
<evidence type="ECO:0000256" key="1">
    <source>
        <dbReference type="SAM" id="Phobius"/>
    </source>
</evidence>
<evidence type="ECO:0000313" key="3">
    <source>
        <dbReference type="EMBL" id="SPF79702.1"/>
    </source>
</evidence>
<proteinExistence type="predicted"/>
<organism evidence="3 4">
    <name type="scientific">Pseudoprimorskyibacter insulae</name>
    <dbReference type="NCBI Taxonomy" id="1695997"/>
    <lineage>
        <taxon>Bacteria</taxon>
        <taxon>Pseudomonadati</taxon>
        <taxon>Pseudomonadota</taxon>
        <taxon>Alphaproteobacteria</taxon>
        <taxon>Rhodobacterales</taxon>
        <taxon>Paracoccaceae</taxon>
        <taxon>Pseudoprimorskyibacter</taxon>
    </lineage>
</organism>